<evidence type="ECO:0000313" key="4">
    <source>
        <dbReference type="Proteomes" id="UP000053872"/>
    </source>
</evidence>
<dbReference type="GO" id="GO:0048812">
    <property type="term" value="P:neuron projection morphogenesis"/>
    <property type="evidence" value="ECO:0007669"/>
    <property type="project" value="TreeGrafter"/>
</dbReference>
<feature type="region of interest" description="Disordered" evidence="2">
    <location>
        <begin position="1"/>
        <end position="38"/>
    </location>
</feature>
<dbReference type="InParanoid" id="A0A2I0LHM2"/>
<dbReference type="GO" id="GO:0031252">
    <property type="term" value="C:cell leading edge"/>
    <property type="evidence" value="ECO:0007669"/>
    <property type="project" value="TreeGrafter"/>
</dbReference>
<protein>
    <submittedName>
        <fullName evidence="3">Proline-, glutamic acid-and leucine-rich protein 1-like</fullName>
    </submittedName>
</protein>
<gene>
    <name evidence="3" type="ORF">A306_00014930</name>
</gene>
<keyword evidence="4" id="KW-1185">Reference proteome</keyword>
<sequence length="141" mass="15679">MDWDGDSAEQLTAILEPGGSEEEEEDEDEEEVAVVQEPLSLGREVGDVEQWLLELEQASQVLLGELSALETEFEMERTCRQRAEAYAAQVKQENQELKRLSLALLAPPALPQEQPPQEQPPKGDPDPHYGQQLQVVVAFAA</sequence>
<feature type="compositionally biased region" description="Acidic residues" evidence="2">
    <location>
        <begin position="19"/>
        <end position="32"/>
    </location>
</feature>
<dbReference type="GO" id="GO:2001224">
    <property type="term" value="P:positive regulation of neuron migration"/>
    <property type="evidence" value="ECO:0007669"/>
    <property type="project" value="TreeGrafter"/>
</dbReference>
<feature type="coiled-coil region" evidence="1">
    <location>
        <begin position="52"/>
        <end position="103"/>
    </location>
</feature>
<dbReference type="EMBL" id="AKCR02000591">
    <property type="protein sequence ID" value="PKK16935.1"/>
    <property type="molecule type" value="Genomic_DNA"/>
</dbReference>
<reference evidence="3 4" key="1">
    <citation type="journal article" date="2013" name="Science">
        <title>Genomic diversity and evolution of the head crest in the rock pigeon.</title>
        <authorList>
            <person name="Shapiro M.D."/>
            <person name="Kronenberg Z."/>
            <person name="Li C."/>
            <person name="Domyan E.T."/>
            <person name="Pan H."/>
            <person name="Campbell M."/>
            <person name="Tan H."/>
            <person name="Huff C.D."/>
            <person name="Hu H."/>
            <person name="Vickrey A.I."/>
            <person name="Nielsen S.C."/>
            <person name="Stringham S.A."/>
            <person name="Hu H."/>
            <person name="Willerslev E."/>
            <person name="Gilbert M.T."/>
            <person name="Yandell M."/>
            <person name="Zhang G."/>
            <person name="Wang J."/>
        </authorList>
    </citation>
    <scope>NUCLEOTIDE SEQUENCE [LARGE SCALE GENOMIC DNA]</scope>
    <source>
        <tissue evidence="3">Blood</tissue>
    </source>
</reference>
<dbReference type="Proteomes" id="UP000053872">
    <property type="component" value="Unassembled WGS sequence"/>
</dbReference>
<dbReference type="PANTHER" id="PTHR46606:SF1">
    <property type="entry name" value="SHOOTIN-1"/>
    <property type="match status" value="1"/>
</dbReference>
<evidence type="ECO:0000313" key="3">
    <source>
        <dbReference type="EMBL" id="PKK16935.1"/>
    </source>
</evidence>
<comment type="caution">
    <text evidence="3">The sequence shown here is derived from an EMBL/GenBank/DDBJ whole genome shotgun (WGS) entry which is preliminary data.</text>
</comment>
<feature type="region of interest" description="Disordered" evidence="2">
    <location>
        <begin position="104"/>
        <end position="131"/>
    </location>
</feature>
<dbReference type="InterPro" id="IPR024849">
    <property type="entry name" value="Shootin-1"/>
</dbReference>
<evidence type="ECO:0000256" key="2">
    <source>
        <dbReference type="SAM" id="MobiDB-lite"/>
    </source>
</evidence>
<proteinExistence type="predicted"/>
<evidence type="ECO:0000256" key="1">
    <source>
        <dbReference type="SAM" id="Coils"/>
    </source>
</evidence>
<dbReference type="AlphaFoldDB" id="A0A2I0LHM2"/>
<organism evidence="3 4">
    <name type="scientific">Columba livia</name>
    <name type="common">Rock dove</name>
    <dbReference type="NCBI Taxonomy" id="8932"/>
    <lineage>
        <taxon>Eukaryota</taxon>
        <taxon>Metazoa</taxon>
        <taxon>Chordata</taxon>
        <taxon>Craniata</taxon>
        <taxon>Vertebrata</taxon>
        <taxon>Euteleostomi</taxon>
        <taxon>Archelosauria</taxon>
        <taxon>Archosauria</taxon>
        <taxon>Dinosauria</taxon>
        <taxon>Saurischia</taxon>
        <taxon>Theropoda</taxon>
        <taxon>Coelurosauria</taxon>
        <taxon>Aves</taxon>
        <taxon>Neognathae</taxon>
        <taxon>Neoaves</taxon>
        <taxon>Columbimorphae</taxon>
        <taxon>Columbiformes</taxon>
        <taxon>Columbidae</taxon>
        <taxon>Columba</taxon>
    </lineage>
</organism>
<dbReference type="STRING" id="8932.A0A2I0LHM2"/>
<dbReference type="GO" id="GO:0005737">
    <property type="term" value="C:cytoplasm"/>
    <property type="evidence" value="ECO:0007669"/>
    <property type="project" value="TreeGrafter"/>
</dbReference>
<keyword evidence="1" id="KW-0175">Coiled coil</keyword>
<dbReference type="PANTHER" id="PTHR46606">
    <property type="entry name" value="SHOOTIN-1"/>
    <property type="match status" value="1"/>
</dbReference>
<name>A0A2I0LHM2_COLLI</name>
<feature type="compositionally biased region" description="Pro residues" evidence="2">
    <location>
        <begin position="108"/>
        <end position="119"/>
    </location>
</feature>
<accession>A0A2I0LHM2</accession>
<dbReference type="GO" id="GO:0044295">
    <property type="term" value="C:axonal growth cone"/>
    <property type="evidence" value="ECO:0007669"/>
    <property type="project" value="TreeGrafter"/>
</dbReference>